<proteinExistence type="predicted"/>
<dbReference type="KEGG" id="eiv:EIN_519050"/>
<dbReference type="PANTHER" id="PTHR45661">
    <property type="entry name" value="SURFACE ANTIGEN"/>
    <property type="match status" value="1"/>
</dbReference>
<dbReference type="Proteomes" id="UP000014680">
    <property type="component" value="Unassembled WGS sequence"/>
</dbReference>
<dbReference type="Gene3D" id="3.80.10.10">
    <property type="entry name" value="Ribonuclease Inhibitor"/>
    <property type="match status" value="2"/>
</dbReference>
<dbReference type="InterPro" id="IPR026906">
    <property type="entry name" value="LRR_5"/>
</dbReference>
<dbReference type="InterPro" id="IPR032675">
    <property type="entry name" value="LRR_dom_sf"/>
</dbReference>
<dbReference type="EMBL" id="KB206450">
    <property type="protein sequence ID" value="ELP91708.1"/>
    <property type="molecule type" value="Genomic_DNA"/>
</dbReference>
<gene>
    <name evidence="1" type="ORF">EIN_519050</name>
</gene>
<dbReference type="OrthoDB" id="10031018at2759"/>
<evidence type="ECO:0000313" key="1">
    <source>
        <dbReference type="EMBL" id="ELP91708.1"/>
    </source>
</evidence>
<name>A0A0A1UFK0_ENTIV</name>
<evidence type="ECO:0008006" key="3">
    <source>
        <dbReference type="Google" id="ProtNLM"/>
    </source>
</evidence>
<organism evidence="1 2">
    <name type="scientific">Entamoeba invadens IP1</name>
    <dbReference type="NCBI Taxonomy" id="370355"/>
    <lineage>
        <taxon>Eukaryota</taxon>
        <taxon>Amoebozoa</taxon>
        <taxon>Evosea</taxon>
        <taxon>Archamoebae</taxon>
        <taxon>Mastigamoebida</taxon>
        <taxon>Entamoebidae</taxon>
        <taxon>Entamoeba</taxon>
    </lineage>
</organism>
<dbReference type="VEuPathDB" id="AmoebaDB:EIN_519050"/>
<dbReference type="Pfam" id="PF13306">
    <property type="entry name" value="LRR_5"/>
    <property type="match status" value="3"/>
</dbReference>
<accession>A0A0A1UFK0</accession>
<dbReference type="SUPFAM" id="SSF52058">
    <property type="entry name" value="L domain-like"/>
    <property type="match status" value="1"/>
</dbReference>
<dbReference type="GeneID" id="14890755"/>
<dbReference type="AlphaFoldDB" id="A0A0A1UFK0"/>
<reference evidence="1 2" key="1">
    <citation type="submission" date="2012-10" db="EMBL/GenBank/DDBJ databases">
        <authorList>
            <person name="Zafar N."/>
            <person name="Inman J."/>
            <person name="Hall N."/>
            <person name="Lorenzi H."/>
            <person name="Caler E."/>
        </authorList>
    </citation>
    <scope>NUCLEOTIDE SEQUENCE [LARGE SCALE GENOMIC DNA]</scope>
    <source>
        <strain evidence="1 2">IP1</strain>
    </source>
</reference>
<protein>
    <recommendedName>
        <fullName evidence="3">Leucine rich repeat containing protein BspA family protein</fullName>
    </recommendedName>
</protein>
<dbReference type="InterPro" id="IPR053139">
    <property type="entry name" value="Surface_bspA-like"/>
</dbReference>
<keyword evidence="2" id="KW-1185">Reference proteome</keyword>
<dbReference type="PANTHER" id="PTHR45661:SF3">
    <property type="entry name" value="IG-LIKE DOMAIN-CONTAINING PROTEIN"/>
    <property type="match status" value="1"/>
</dbReference>
<dbReference type="RefSeq" id="XP_004258479.1">
    <property type="nucleotide sequence ID" value="XM_004258431.1"/>
</dbReference>
<sequence length="411" mass="47822">MHNILSFGTQCFYKNTSLQEIHLDKRLTVLPFKCFYCCRNLKEIDLYYVTNIGEKCFEECSNLSSITLAKSLNCIGSNAFFHCYNIKNVTTNGLKKLNTLINFSTFEAFKKLDPTISLSSYDVSHWKNSLNALFEYPISHIESKAFFNKGIINEGSIPNTLTSIDWNNLDCIKIPNMDLRNVSVVGEFNNYNYAVTAITISSQIQFRDLYKLQNLNKIDVINRSETKKSYKTAACFMREMLMSQNLENVDYIFTGKDVEIFNGKVPSFCNQIDRYAFIDRQITNIEIHEKVFTDFEITNCQKLEKVVILCSWYNNNSSNIDNCDQLKEIVFLSKKNLFVKKCQNLTKVTLLKIPKWSNYKNTNFVQCEKLKEIVIQNEPENGVHKKVVSEQIYDFLKDKYKFEKGFVKTID</sequence>
<evidence type="ECO:0000313" key="2">
    <source>
        <dbReference type="Proteomes" id="UP000014680"/>
    </source>
</evidence>